<gene>
    <name evidence="4" type="ORF">ABMA28_015013</name>
</gene>
<keyword evidence="1" id="KW-0175">Coiled coil</keyword>
<protein>
    <recommendedName>
        <fullName evidence="3">FP protein C-terminal domain-containing protein</fullName>
    </recommendedName>
</protein>
<evidence type="ECO:0000256" key="1">
    <source>
        <dbReference type="SAM" id="Coils"/>
    </source>
</evidence>
<dbReference type="Proteomes" id="UP001549921">
    <property type="component" value="Unassembled WGS sequence"/>
</dbReference>
<evidence type="ECO:0000313" key="5">
    <source>
        <dbReference type="Proteomes" id="UP001549921"/>
    </source>
</evidence>
<comment type="caution">
    <text evidence="4">The sequence shown here is derived from an EMBL/GenBank/DDBJ whole genome shotgun (WGS) entry which is preliminary data.</text>
</comment>
<proteinExistence type="predicted"/>
<dbReference type="Pfam" id="PF25298">
    <property type="entry name" value="Baculo_FP_2nd"/>
    <property type="match status" value="1"/>
</dbReference>
<evidence type="ECO:0000256" key="2">
    <source>
        <dbReference type="SAM" id="MobiDB-lite"/>
    </source>
</evidence>
<accession>A0ABD0TDY2</accession>
<sequence>MDSSMNRSLSDSDVHSISQQDLTPTNFVSQRGKRKREDEFTSEFEEMKALIANVIASQEKEFKKNATILKEIQHTNHNIENSIAFLTAQNEDFRKKIESLEAQVKEDKSYITVLESKVEDMQKDRRKANFEIKNAPKKEKETKEDLIDMVVCLSKNIGCELSKNNITDIYRIRGKKNSAQNTPIIVETSSALLKNEVIKLSKAFNIKHKTKLCAKHLGHRTSEDTPIFISEHLTAKAARLYFLARDVVKMKSYKFCWTSYGKVYLRKDEMSPILLVNNESQIHQLLNAI</sequence>
<dbReference type="AlphaFoldDB" id="A0ABD0TDY2"/>
<feature type="domain" description="FP protein C-terminal" evidence="3">
    <location>
        <begin position="234"/>
        <end position="285"/>
    </location>
</feature>
<feature type="compositionally biased region" description="Polar residues" evidence="2">
    <location>
        <begin position="1"/>
        <end position="29"/>
    </location>
</feature>
<name>A0ABD0TDY2_LOXSC</name>
<evidence type="ECO:0000259" key="3">
    <source>
        <dbReference type="Pfam" id="PF25298"/>
    </source>
</evidence>
<feature type="region of interest" description="Disordered" evidence="2">
    <location>
        <begin position="1"/>
        <end position="40"/>
    </location>
</feature>
<organism evidence="4 5">
    <name type="scientific">Loxostege sticticalis</name>
    <name type="common">Beet webworm moth</name>
    <dbReference type="NCBI Taxonomy" id="481309"/>
    <lineage>
        <taxon>Eukaryota</taxon>
        <taxon>Metazoa</taxon>
        <taxon>Ecdysozoa</taxon>
        <taxon>Arthropoda</taxon>
        <taxon>Hexapoda</taxon>
        <taxon>Insecta</taxon>
        <taxon>Pterygota</taxon>
        <taxon>Neoptera</taxon>
        <taxon>Endopterygota</taxon>
        <taxon>Lepidoptera</taxon>
        <taxon>Glossata</taxon>
        <taxon>Ditrysia</taxon>
        <taxon>Pyraloidea</taxon>
        <taxon>Crambidae</taxon>
        <taxon>Pyraustinae</taxon>
        <taxon>Loxostege</taxon>
    </lineage>
</organism>
<dbReference type="EMBL" id="JBEDNZ010000006">
    <property type="protein sequence ID" value="KAL0841296.1"/>
    <property type="molecule type" value="Genomic_DNA"/>
</dbReference>
<evidence type="ECO:0000313" key="4">
    <source>
        <dbReference type="EMBL" id="KAL0841296.1"/>
    </source>
</evidence>
<feature type="coiled-coil region" evidence="1">
    <location>
        <begin position="69"/>
        <end position="131"/>
    </location>
</feature>
<dbReference type="InterPro" id="IPR057251">
    <property type="entry name" value="FP_C"/>
</dbReference>
<reference evidence="4 5" key="1">
    <citation type="submission" date="2024-06" db="EMBL/GenBank/DDBJ databases">
        <title>A chromosome-level genome assembly of beet webworm, Loxostege sticticalis.</title>
        <authorList>
            <person name="Zhang Y."/>
        </authorList>
    </citation>
    <scope>NUCLEOTIDE SEQUENCE [LARGE SCALE GENOMIC DNA]</scope>
    <source>
        <strain evidence="4">AQ028</strain>
        <tissue evidence="4">Male pupae</tissue>
    </source>
</reference>